<evidence type="ECO:0008006" key="5">
    <source>
        <dbReference type="Google" id="ProtNLM"/>
    </source>
</evidence>
<evidence type="ECO:0000256" key="1">
    <source>
        <dbReference type="SAM" id="MobiDB-lite"/>
    </source>
</evidence>
<reference evidence="4" key="2">
    <citation type="submission" date="2020-10" db="UniProtKB">
        <authorList>
            <consortium name="WormBaseParasite"/>
        </authorList>
    </citation>
    <scope>IDENTIFICATION</scope>
</reference>
<feature type="chain" id="PRO_5028801867" description="Domain of unknown function DB domain-containing protein" evidence="2">
    <location>
        <begin position="27"/>
        <end position="402"/>
    </location>
</feature>
<accession>A0A7E4WE16</accession>
<feature type="compositionally biased region" description="Acidic residues" evidence="1">
    <location>
        <begin position="161"/>
        <end position="175"/>
    </location>
</feature>
<evidence type="ECO:0000313" key="3">
    <source>
        <dbReference type="Proteomes" id="UP000492821"/>
    </source>
</evidence>
<dbReference type="AlphaFoldDB" id="A0A7E4WE16"/>
<feature type="compositionally biased region" description="Polar residues" evidence="1">
    <location>
        <begin position="208"/>
        <end position="217"/>
    </location>
</feature>
<feature type="signal peptide" evidence="2">
    <location>
        <begin position="1"/>
        <end position="26"/>
    </location>
</feature>
<organism evidence="3 4">
    <name type="scientific">Panagrellus redivivus</name>
    <name type="common">Microworm</name>
    <dbReference type="NCBI Taxonomy" id="6233"/>
    <lineage>
        <taxon>Eukaryota</taxon>
        <taxon>Metazoa</taxon>
        <taxon>Ecdysozoa</taxon>
        <taxon>Nematoda</taxon>
        <taxon>Chromadorea</taxon>
        <taxon>Rhabditida</taxon>
        <taxon>Tylenchina</taxon>
        <taxon>Panagrolaimomorpha</taxon>
        <taxon>Panagrolaimoidea</taxon>
        <taxon>Panagrolaimidae</taxon>
        <taxon>Panagrellus</taxon>
    </lineage>
</organism>
<sequence>MMTDSIRFVIAVFFLSLLSNFKYTTADTSSKLVQIACSRNPTLSFCGGSSSNESTTTVATTTEAETASGDVGEVSRAKVNFDRGTVNTTFLESEELPDLPTFEQHVVRDISENFTVSATPEKLPTKAEVDSLTEAFADSPTDITGSAERAKFLSAEVDTVITDDDDEEIPDDPILDEPLPSKKKNSSNNELGSLLRLPKPRRKKNRNTAVASTTKSPTELVEPPPLPHETAAIAAKDEAPTTVAADQPPKVNVPPGYIEVYITKYCVDHRKDFLVKCRQPKIPPAEVEFCKSYPFNCTSDEDDVVPLLAYCERFLHDYVRVCAPAAKRDRRGRQFCKAYDQFCVPPPTQSDLAESEQALTRCEVIQPEARKVCIPPPPPSDRLNYARCSQFRQFCAKYIDWE</sequence>
<feature type="region of interest" description="Disordered" evidence="1">
    <location>
        <begin position="161"/>
        <end position="226"/>
    </location>
</feature>
<evidence type="ECO:0000256" key="2">
    <source>
        <dbReference type="SAM" id="SignalP"/>
    </source>
</evidence>
<dbReference type="WBParaSite" id="Pan_g9608.t1">
    <property type="protein sequence ID" value="Pan_g9608.t1"/>
    <property type="gene ID" value="Pan_g9608"/>
</dbReference>
<proteinExistence type="predicted"/>
<keyword evidence="2" id="KW-0732">Signal</keyword>
<keyword evidence="3" id="KW-1185">Reference proteome</keyword>
<protein>
    <recommendedName>
        <fullName evidence="5">Domain of unknown function DB domain-containing protein</fullName>
    </recommendedName>
</protein>
<dbReference type="Proteomes" id="UP000492821">
    <property type="component" value="Unassembled WGS sequence"/>
</dbReference>
<evidence type="ECO:0000313" key="4">
    <source>
        <dbReference type="WBParaSite" id="Pan_g9608.t1"/>
    </source>
</evidence>
<name>A0A7E4WE16_PANRE</name>
<reference evidence="3" key="1">
    <citation type="journal article" date="2013" name="Genetics">
        <title>The draft genome and transcriptome of Panagrellus redivivus are shaped by the harsh demands of a free-living lifestyle.</title>
        <authorList>
            <person name="Srinivasan J."/>
            <person name="Dillman A.R."/>
            <person name="Macchietto M.G."/>
            <person name="Heikkinen L."/>
            <person name="Lakso M."/>
            <person name="Fracchia K.M."/>
            <person name="Antoshechkin I."/>
            <person name="Mortazavi A."/>
            <person name="Wong G."/>
            <person name="Sternberg P.W."/>
        </authorList>
    </citation>
    <scope>NUCLEOTIDE SEQUENCE [LARGE SCALE GENOMIC DNA]</scope>
    <source>
        <strain evidence="3">MT8872</strain>
    </source>
</reference>